<sequence length="257" mass="29379">MVNGIAGSVKTLFWAMLLLGIVIFIFGVTFMQLAYNHLRTNPDSSDIMIYYGTLGRSMLTLFMAISGGIDWKDAVAPLSTLSEIIDYLMGVYVFFTVFCFINVVTGIFVDNAKALGEQEMLHQRAGQYLRRRRWVKEVVKLFAKMDISAEGDLSYEEFAAEIQDERVQECFRHLGINVENHTADELFELFDVDEDGKIDPHSFEQAIRQFHGAARSIDVYKLRRDTQKISKQLYALSHALADQHGHYELPPHNNLLE</sequence>
<evidence type="ECO:0000256" key="3">
    <source>
        <dbReference type="ARBA" id="ARBA00022837"/>
    </source>
</evidence>
<dbReference type="SUPFAM" id="SSF47473">
    <property type="entry name" value="EF-hand"/>
    <property type="match status" value="1"/>
</dbReference>
<keyword evidence="2 6" id="KW-0812">Transmembrane</keyword>
<dbReference type="OrthoDB" id="439917at2759"/>
<evidence type="ECO:0000313" key="8">
    <source>
        <dbReference type="EMBL" id="CAI3974489.1"/>
    </source>
</evidence>
<dbReference type="InterPro" id="IPR005821">
    <property type="entry name" value="Ion_trans_dom"/>
</dbReference>
<dbReference type="EMBL" id="CAMXCT030000137">
    <property type="protein sequence ID" value="CAL4761801.1"/>
    <property type="molecule type" value="Genomic_DNA"/>
</dbReference>
<comment type="subcellular location">
    <subcellularLocation>
        <location evidence="1">Membrane</location>
        <topology evidence="1">Multi-pass membrane protein</topology>
    </subcellularLocation>
</comment>
<dbReference type="GO" id="GO:0005216">
    <property type="term" value="F:monoatomic ion channel activity"/>
    <property type="evidence" value="ECO:0007669"/>
    <property type="project" value="InterPro"/>
</dbReference>
<dbReference type="PROSITE" id="PS00018">
    <property type="entry name" value="EF_HAND_1"/>
    <property type="match status" value="1"/>
</dbReference>
<reference evidence="9" key="2">
    <citation type="submission" date="2024-04" db="EMBL/GenBank/DDBJ databases">
        <authorList>
            <person name="Chen Y."/>
            <person name="Shah S."/>
            <person name="Dougan E. K."/>
            <person name="Thang M."/>
            <person name="Chan C."/>
        </authorList>
    </citation>
    <scope>NUCLEOTIDE SEQUENCE [LARGE SCALE GENOMIC DNA]</scope>
</reference>
<dbReference type="EMBL" id="CAMXCT010000137">
    <property type="protein sequence ID" value="CAI3974489.1"/>
    <property type="molecule type" value="Genomic_DNA"/>
</dbReference>
<keyword evidence="5 6" id="KW-0472">Membrane</keyword>
<dbReference type="AlphaFoldDB" id="A0A9P1BJF1"/>
<evidence type="ECO:0000259" key="7">
    <source>
        <dbReference type="PROSITE" id="PS50222"/>
    </source>
</evidence>
<dbReference type="InterPro" id="IPR002048">
    <property type="entry name" value="EF_hand_dom"/>
</dbReference>
<keyword evidence="4 6" id="KW-1133">Transmembrane helix</keyword>
<evidence type="ECO:0000313" key="11">
    <source>
        <dbReference type="Proteomes" id="UP001152797"/>
    </source>
</evidence>
<dbReference type="SMART" id="SM00054">
    <property type="entry name" value="EFh"/>
    <property type="match status" value="2"/>
</dbReference>
<proteinExistence type="predicted"/>
<evidence type="ECO:0000256" key="1">
    <source>
        <dbReference type="ARBA" id="ARBA00004141"/>
    </source>
</evidence>
<gene>
    <name evidence="8" type="ORF">C1SCF055_LOCUS2886</name>
</gene>
<feature type="transmembrane region" description="Helical" evidence="6">
    <location>
        <begin position="47"/>
        <end position="69"/>
    </location>
</feature>
<reference evidence="8" key="1">
    <citation type="submission" date="2022-10" db="EMBL/GenBank/DDBJ databases">
        <authorList>
            <person name="Chen Y."/>
            <person name="Dougan E. K."/>
            <person name="Chan C."/>
            <person name="Rhodes N."/>
            <person name="Thang M."/>
        </authorList>
    </citation>
    <scope>NUCLEOTIDE SEQUENCE</scope>
</reference>
<dbReference type="InterPro" id="IPR018247">
    <property type="entry name" value="EF_Hand_1_Ca_BS"/>
</dbReference>
<feature type="transmembrane region" description="Helical" evidence="6">
    <location>
        <begin position="12"/>
        <end position="35"/>
    </location>
</feature>
<feature type="transmembrane region" description="Helical" evidence="6">
    <location>
        <begin position="89"/>
        <end position="109"/>
    </location>
</feature>
<name>A0A9P1BJF1_9DINO</name>
<dbReference type="EMBL" id="CAMXCT020000137">
    <property type="protein sequence ID" value="CAL1127864.1"/>
    <property type="molecule type" value="Genomic_DNA"/>
</dbReference>
<accession>A0A9P1BJF1</accession>
<organism evidence="8">
    <name type="scientific">Cladocopium goreaui</name>
    <dbReference type="NCBI Taxonomy" id="2562237"/>
    <lineage>
        <taxon>Eukaryota</taxon>
        <taxon>Sar</taxon>
        <taxon>Alveolata</taxon>
        <taxon>Dinophyceae</taxon>
        <taxon>Suessiales</taxon>
        <taxon>Symbiodiniaceae</taxon>
        <taxon>Cladocopium</taxon>
    </lineage>
</organism>
<evidence type="ECO:0000256" key="6">
    <source>
        <dbReference type="SAM" id="Phobius"/>
    </source>
</evidence>
<evidence type="ECO:0000256" key="4">
    <source>
        <dbReference type="ARBA" id="ARBA00022989"/>
    </source>
</evidence>
<evidence type="ECO:0000313" key="10">
    <source>
        <dbReference type="EMBL" id="CAL4761801.1"/>
    </source>
</evidence>
<dbReference type="Pfam" id="PF00520">
    <property type="entry name" value="Ion_trans"/>
    <property type="match status" value="1"/>
</dbReference>
<keyword evidence="11" id="KW-1185">Reference proteome</keyword>
<evidence type="ECO:0000256" key="5">
    <source>
        <dbReference type="ARBA" id="ARBA00023136"/>
    </source>
</evidence>
<comment type="caution">
    <text evidence="8">The sequence shown here is derived from an EMBL/GenBank/DDBJ whole genome shotgun (WGS) entry which is preliminary data.</text>
</comment>
<keyword evidence="3" id="KW-0106">Calcium</keyword>
<evidence type="ECO:0000313" key="9">
    <source>
        <dbReference type="EMBL" id="CAL1127864.1"/>
    </source>
</evidence>
<dbReference type="Gene3D" id="1.10.287.70">
    <property type="match status" value="1"/>
</dbReference>
<dbReference type="Gene3D" id="1.10.238.10">
    <property type="entry name" value="EF-hand"/>
    <property type="match status" value="1"/>
</dbReference>
<evidence type="ECO:0000256" key="2">
    <source>
        <dbReference type="ARBA" id="ARBA00022692"/>
    </source>
</evidence>
<dbReference type="GO" id="GO:0005509">
    <property type="term" value="F:calcium ion binding"/>
    <property type="evidence" value="ECO:0007669"/>
    <property type="project" value="InterPro"/>
</dbReference>
<feature type="domain" description="EF-hand" evidence="7">
    <location>
        <begin position="178"/>
        <end position="213"/>
    </location>
</feature>
<protein>
    <submittedName>
        <fullName evidence="10">Voltage-dependent T-type calcium channel subunit alpha-1H</fullName>
    </submittedName>
</protein>
<dbReference type="GO" id="GO:0016020">
    <property type="term" value="C:membrane"/>
    <property type="evidence" value="ECO:0007669"/>
    <property type="project" value="UniProtKB-SubCell"/>
</dbReference>
<dbReference type="PROSITE" id="PS50222">
    <property type="entry name" value="EF_HAND_2"/>
    <property type="match status" value="1"/>
</dbReference>
<dbReference type="Proteomes" id="UP001152797">
    <property type="component" value="Unassembled WGS sequence"/>
</dbReference>
<dbReference type="InterPro" id="IPR011992">
    <property type="entry name" value="EF-hand-dom_pair"/>
</dbReference>